<dbReference type="Proteomes" id="UP000054988">
    <property type="component" value="Unassembled WGS sequence"/>
</dbReference>
<dbReference type="AlphaFoldDB" id="A0A0W0EXG7"/>
<evidence type="ECO:0000313" key="3">
    <source>
        <dbReference type="EMBL" id="KTB28753.1"/>
    </source>
</evidence>
<accession>A0A0W0EXG7</accession>
<dbReference type="GO" id="GO:0016020">
    <property type="term" value="C:membrane"/>
    <property type="evidence" value="ECO:0007669"/>
    <property type="project" value="InterPro"/>
</dbReference>
<dbReference type="GO" id="GO:0016628">
    <property type="term" value="F:oxidoreductase activity, acting on the CH-CH group of donors, NAD or NADP as acceptor"/>
    <property type="evidence" value="ECO:0007669"/>
    <property type="project" value="InterPro"/>
</dbReference>
<dbReference type="SUPFAM" id="SSF51445">
    <property type="entry name" value="(Trans)glycosidases"/>
    <property type="match status" value="1"/>
</dbReference>
<dbReference type="InterPro" id="IPR017853">
    <property type="entry name" value="GH"/>
</dbReference>
<feature type="chain" id="PRO_5006901259" description="Glycoside hydrolase family 44 catalytic domain-containing protein" evidence="1">
    <location>
        <begin position="21"/>
        <end position="950"/>
    </location>
</feature>
<dbReference type="Gene3D" id="1.20.120.1630">
    <property type="match status" value="1"/>
</dbReference>
<dbReference type="Pfam" id="PF12891">
    <property type="entry name" value="Glyco_hydro_44"/>
    <property type="match status" value="1"/>
</dbReference>
<reference evidence="3 4" key="1">
    <citation type="submission" date="2015-12" db="EMBL/GenBank/DDBJ databases">
        <title>Draft genome sequence of Moniliophthora roreri, the causal agent of frosty pod rot of cacao.</title>
        <authorList>
            <person name="Aime M.C."/>
            <person name="Diaz-Valderrama J.R."/>
            <person name="Kijpornyongpan T."/>
            <person name="Phillips-Mora W."/>
        </authorList>
    </citation>
    <scope>NUCLEOTIDE SEQUENCE [LARGE SCALE GENOMIC DNA]</scope>
    <source>
        <strain evidence="3 4">MCA 2952</strain>
    </source>
</reference>
<sequence>MFYRLLLVSLVVAAIQLVHADLPVYQDDALASGWENWSWSSTIDFAATDIFDGSSSISVTSEAWSALSLKLEGTFPDYAGLRFDIAGTDIQISFSATETETDSPSIPLSSISKEVKEGEFTSLVIDFSSLPGTGAPLPDATWDHINFQAGANGASYHLDNIVLVDSIVVEPEFLSAEPLANNVVAITTVGDVDLDTVSIQLNGETISVSNTTTYSPDTPAKAITCLTLASSFAAGSLVITTGNSTFNHTLPEAQSGSVNQDHLGVTFSRWGGNAVTAYNPDGDFTNAGADWYFENRDNDNADEWIEWVHGASSSSLLTVPALDWVAKDNKSYSYPKTVYPDQQNFDPYNADAGNGMYPNGTAVPATDPTRAYTAWNSTLAKQWLSGLKNKPAIVAIDNEIEIASETHRDMHPEPIGYDEELNRVIEFATVAKEAIPDVQVAAPSTCAWWFYWTSVIGWDDTAAHSNIDFLPWFLQEMAKHDQNTGTRLLDYLDIHYYFQADTSANDDAAKAVRLRATRSLWDETYVDESWVGEEPQQNHQPDPTIIKLVPRMKSLIDQNYPGTKFSISEWSSTNDQDITGGLVTADMLGIFGKYAVDAATYWATPDEMGPVGLAYWLFRGYGTYFGSSSAQVNLTSPNPDILSIYAGTENGKLSLVIINKSPSAPVSYNLSNVPTGLYFMRHFGGSAGVAKWQTDIALKASDFLVVPPYMANSMQAALKISLFLLSAISFGVSFTPPHSLPTPSEDKNPSQRGVREWIVVFRVKYVLPLQRAAYYVAILHECFCLMTFMNTTPNPTTPSITTAFLAAVLSLFLGGLIRFSCYRELGECFSFELVPAGQHAKNTFTANNPKLITTGPYNYVRHPSYLGSWLSFFGSISTLLVDGSWIRESGFLNTAIGRISVGSWMFAVGQGAVLVTMRICDEDELMRKQFGEQWDRWSKVVKYRMIPGVF</sequence>
<feature type="domain" description="Glycoside hydrolase family 44 catalytic" evidence="2">
    <location>
        <begin position="284"/>
        <end position="500"/>
    </location>
</feature>
<dbReference type="Gene3D" id="2.60.120.430">
    <property type="entry name" value="Galactose-binding lectin"/>
    <property type="match status" value="1"/>
</dbReference>
<dbReference type="GO" id="GO:0016126">
    <property type="term" value="P:sterol biosynthetic process"/>
    <property type="evidence" value="ECO:0007669"/>
    <property type="project" value="InterPro"/>
</dbReference>
<dbReference type="InterPro" id="IPR001171">
    <property type="entry name" value="ERG24_DHCR-like"/>
</dbReference>
<dbReference type="Pfam" id="PF01222">
    <property type="entry name" value="ERG4_ERG24"/>
    <property type="match status" value="1"/>
</dbReference>
<feature type="signal peptide" evidence="1">
    <location>
        <begin position="1"/>
        <end position="20"/>
    </location>
</feature>
<dbReference type="eggNOG" id="ENOG502S12M">
    <property type="taxonomic scope" value="Eukaryota"/>
</dbReference>
<evidence type="ECO:0000313" key="4">
    <source>
        <dbReference type="Proteomes" id="UP000054988"/>
    </source>
</evidence>
<comment type="caution">
    <text evidence="3">The sequence shown here is derived from an EMBL/GenBank/DDBJ whole genome shotgun (WGS) entry which is preliminary data.</text>
</comment>
<gene>
    <name evidence="3" type="ORF">WG66_18674</name>
</gene>
<dbReference type="Gene3D" id="3.20.20.80">
    <property type="entry name" value="Glycosidases"/>
    <property type="match status" value="1"/>
</dbReference>
<name>A0A0W0EXG7_MONRR</name>
<dbReference type="InterPro" id="IPR024745">
    <property type="entry name" value="GH44_cat"/>
</dbReference>
<protein>
    <recommendedName>
        <fullName evidence="2">Glycoside hydrolase family 44 catalytic domain-containing protein</fullName>
    </recommendedName>
</protein>
<organism evidence="3 4">
    <name type="scientific">Moniliophthora roreri</name>
    <name type="common">Frosty pod rot fungus</name>
    <name type="synonym">Monilia roreri</name>
    <dbReference type="NCBI Taxonomy" id="221103"/>
    <lineage>
        <taxon>Eukaryota</taxon>
        <taxon>Fungi</taxon>
        <taxon>Dikarya</taxon>
        <taxon>Basidiomycota</taxon>
        <taxon>Agaricomycotina</taxon>
        <taxon>Agaricomycetes</taxon>
        <taxon>Agaricomycetidae</taxon>
        <taxon>Agaricales</taxon>
        <taxon>Marasmiineae</taxon>
        <taxon>Marasmiaceae</taxon>
        <taxon>Moniliophthora</taxon>
    </lineage>
</organism>
<keyword evidence="1" id="KW-0732">Signal</keyword>
<evidence type="ECO:0000259" key="2">
    <source>
        <dbReference type="Pfam" id="PF12891"/>
    </source>
</evidence>
<evidence type="ECO:0000256" key="1">
    <source>
        <dbReference type="SAM" id="SignalP"/>
    </source>
</evidence>
<dbReference type="EMBL" id="LATX01002464">
    <property type="protein sequence ID" value="KTB28753.1"/>
    <property type="molecule type" value="Genomic_DNA"/>
</dbReference>
<proteinExistence type="predicted"/>